<evidence type="ECO:0000259" key="6">
    <source>
        <dbReference type="Pfam" id="PF12041"/>
    </source>
</evidence>
<keyword evidence="5" id="KW-0539">Nucleus</keyword>
<dbReference type="SMART" id="SM01129">
    <property type="entry name" value="DELLA"/>
    <property type="match status" value="1"/>
</dbReference>
<keyword evidence="5" id="KW-0939">Gibberellin signaling pathway</keyword>
<dbReference type="GO" id="GO:0009740">
    <property type="term" value="P:gibberellic acid mediated signaling pathway"/>
    <property type="evidence" value="ECO:0007669"/>
    <property type="project" value="UniProtKB-UniRule"/>
</dbReference>
<comment type="function">
    <text evidence="5">Transcriptional regulator that acts as a repressor of the gibberellin (GA) signaling pathway. Probably acts by participating in large multiprotein complexes that repress transcription of GA-inducible genes.</text>
</comment>
<feature type="short sequence motif" description="LxCxE motif" evidence="4">
    <location>
        <begin position="195"/>
        <end position="199"/>
    </location>
</feature>
<dbReference type="InterPro" id="IPR038088">
    <property type="entry name" value="DELLA_N_sf"/>
</dbReference>
<feature type="short sequence motif" description="LXXLL motif" evidence="4">
    <location>
        <begin position="393"/>
        <end position="397"/>
    </location>
</feature>
<protein>
    <recommendedName>
        <fullName evidence="5">DELLA protein</fullName>
    </recommendedName>
</protein>
<sequence length="571" mass="62309">MKREHINRGTARHDSMGYGKMAALKDPEMDAGMDELLAVLGYKLRYSDMEDVAQKLEQLDRAMGISSSTEQEDHALISHLASDAVHYNPSDLSGWVENMMSEMNNPNAFDLPPPAVDLSALIHCGSEQEIERGTRDRKRMRTSSSSSSFYTACREDQLIPPSIGLTAASAAAPVFPIVMLDDSQEAGICLVHALLACAEAVQQENYKSADAIMKQISVLTSSQRGAIQKVAGYFAEALSRRIYRFPPNQDCSLDSAFSDILQMHFYESCPYLKFAHFTANQAILEAFTGFRRVHVIDFAMKQGMQWPALMQALALRPGGPPSFRLTGIGPSQPDNSDALRQVGWKLSQLAETLNIDFEFRGLVANSIADIEPYMLESGSAEPEAAAINAVFELHNLLAIPGGIEKILGAVRSINPRILTVVEQEADHNDGKFLERFNKALHYYSTLFDSLEGCDGAAEQVMTEVFLGRQICNVVACEGAARTERHETLPQWGARMDRAGFQPVHLGSNAFKQASMLLALFAGGDGYRVEERDGCLTLGWHSCPLIATSAWRVAGASASSGESAAGTASPSQ</sequence>
<evidence type="ECO:0000256" key="4">
    <source>
        <dbReference type="PROSITE-ProRule" id="PRU01191"/>
    </source>
</evidence>
<keyword evidence="3 5" id="KW-0804">Transcription</keyword>
<comment type="caution">
    <text evidence="7">The sequence shown here is derived from an EMBL/GenBank/DDBJ whole genome shotgun (WGS) entry which is preliminary data.</text>
</comment>
<dbReference type="EMBL" id="JBBWWQ010000014">
    <property type="protein sequence ID" value="KAK8931044.1"/>
    <property type="molecule type" value="Genomic_DNA"/>
</dbReference>
<evidence type="ECO:0000256" key="2">
    <source>
        <dbReference type="ARBA" id="ARBA00023015"/>
    </source>
</evidence>
<feature type="domain" description="Transcriptional factor DELLA N-terminal" evidence="6">
    <location>
        <begin position="34"/>
        <end position="106"/>
    </location>
</feature>
<feature type="region of interest" description="VHIID" evidence="4">
    <location>
        <begin position="262"/>
        <end position="327"/>
    </location>
</feature>
<feature type="region of interest" description="Leucine repeat II (LRII)" evidence="4">
    <location>
        <begin position="341"/>
        <end position="373"/>
    </location>
</feature>
<organism evidence="7 8">
    <name type="scientific">Platanthera zijinensis</name>
    <dbReference type="NCBI Taxonomy" id="2320716"/>
    <lineage>
        <taxon>Eukaryota</taxon>
        <taxon>Viridiplantae</taxon>
        <taxon>Streptophyta</taxon>
        <taxon>Embryophyta</taxon>
        <taxon>Tracheophyta</taxon>
        <taxon>Spermatophyta</taxon>
        <taxon>Magnoliopsida</taxon>
        <taxon>Liliopsida</taxon>
        <taxon>Asparagales</taxon>
        <taxon>Orchidaceae</taxon>
        <taxon>Orchidoideae</taxon>
        <taxon>Orchideae</taxon>
        <taxon>Orchidinae</taxon>
        <taxon>Platanthera</taxon>
    </lineage>
</organism>
<comment type="domain">
    <text evidence="5">The DELLA motif is required for its GA-induced degradation.</text>
</comment>
<keyword evidence="8" id="KW-1185">Reference proteome</keyword>
<proteinExistence type="inferred from homology"/>
<dbReference type="InterPro" id="IPR021914">
    <property type="entry name" value="TF_DELLA_N"/>
</dbReference>
<name>A0AAP0G0S9_9ASPA</name>
<gene>
    <name evidence="7" type="primary">RHT1</name>
    <name evidence="7" type="ORF">KSP39_PZI016948</name>
</gene>
<dbReference type="AlphaFoldDB" id="A0AAP0G0S9"/>
<evidence type="ECO:0000256" key="1">
    <source>
        <dbReference type="ARBA" id="ARBA00010273"/>
    </source>
</evidence>
<evidence type="ECO:0000256" key="5">
    <source>
        <dbReference type="RuleBase" id="RU367159"/>
    </source>
</evidence>
<accession>A0AAP0G0S9</accession>
<dbReference type="GO" id="GO:0005634">
    <property type="term" value="C:nucleus"/>
    <property type="evidence" value="ECO:0007669"/>
    <property type="project" value="UniProtKB-SubCell"/>
</dbReference>
<dbReference type="FunFam" id="1.10.10.1290:FF:000001">
    <property type="entry name" value="DELLA protein GAI"/>
    <property type="match status" value="1"/>
</dbReference>
<dbReference type="Pfam" id="PF03514">
    <property type="entry name" value="GRAS"/>
    <property type="match status" value="1"/>
</dbReference>
<evidence type="ECO:0000256" key="3">
    <source>
        <dbReference type="ARBA" id="ARBA00023163"/>
    </source>
</evidence>
<dbReference type="PROSITE" id="PS50985">
    <property type="entry name" value="GRAS"/>
    <property type="match status" value="1"/>
</dbReference>
<dbReference type="Gene3D" id="1.10.10.1290">
    <property type="entry name" value="Transcriptional regulator DELLA, N-terminal domain"/>
    <property type="match status" value="1"/>
</dbReference>
<dbReference type="Pfam" id="PF12041">
    <property type="entry name" value="DELLA"/>
    <property type="match status" value="1"/>
</dbReference>
<evidence type="ECO:0000313" key="7">
    <source>
        <dbReference type="EMBL" id="KAK8931044.1"/>
    </source>
</evidence>
<comment type="caution">
    <text evidence="4">Lacks conserved residue(s) required for the propagation of feature annotation.</text>
</comment>
<comment type="similarity">
    <text evidence="1 5">Belongs to the GRAS family. DELLA subfamily.</text>
</comment>
<feature type="short sequence motif" description="VHIID" evidence="4">
    <location>
        <begin position="293"/>
        <end position="297"/>
    </location>
</feature>
<dbReference type="InterPro" id="IPR005202">
    <property type="entry name" value="TF_GRAS"/>
</dbReference>
<comment type="subcellular location">
    <subcellularLocation>
        <location evidence="5">Nucleus</location>
    </subcellularLocation>
</comment>
<dbReference type="PANTHER" id="PTHR31636">
    <property type="entry name" value="OSJNBA0084A10.13 PROTEIN-RELATED"/>
    <property type="match status" value="1"/>
</dbReference>
<feature type="region of interest" description="SAW" evidence="4">
    <location>
        <begin position="475"/>
        <end position="551"/>
    </location>
</feature>
<evidence type="ECO:0000313" key="8">
    <source>
        <dbReference type="Proteomes" id="UP001418222"/>
    </source>
</evidence>
<keyword evidence="2 5" id="KW-0805">Transcription regulation</keyword>
<reference evidence="7 8" key="1">
    <citation type="journal article" date="2022" name="Nat. Plants">
        <title>Genomes of leafy and leafless Platanthera orchids illuminate the evolution of mycoheterotrophy.</title>
        <authorList>
            <person name="Li M.H."/>
            <person name="Liu K.W."/>
            <person name="Li Z."/>
            <person name="Lu H.C."/>
            <person name="Ye Q.L."/>
            <person name="Zhang D."/>
            <person name="Wang J.Y."/>
            <person name="Li Y.F."/>
            <person name="Zhong Z.M."/>
            <person name="Liu X."/>
            <person name="Yu X."/>
            <person name="Liu D.K."/>
            <person name="Tu X.D."/>
            <person name="Liu B."/>
            <person name="Hao Y."/>
            <person name="Liao X.Y."/>
            <person name="Jiang Y.T."/>
            <person name="Sun W.H."/>
            <person name="Chen J."/>
            <person name="Chen Y.Q."/>
            <person name="Ai Y."/>
            <person name="Zhai J.W."/>
            <person name="Wu S.S."/>
            <person name="Zhou Z."/>
            <person name="Hsiao Y.Y."/>
            <person name="Wu W.L."/>
            <person name="Chen Y.Y."/>
            <person name="Lin Y.F."/>
            <person name="Hsu J.L."/>
            <person name="Li C.Y."/>
            <person name="Wang Z.W."/>
            <person name="Zhao X."/>
            <person name="Zhong W.Y."/>
            <person name="Ma X.K."/>
            <person name="Ma L."/>
            <person name="Huang J."/>
            <person name="Chen G.Z."/>
            <person name="Huang M.Z."/>
            <person name="Huang L."/>
            <person name="Peng D.H."/>
            <person name="Luo Y.B."/>
            <person name="Zou S.Q."/>
            <person name="Chen S.P."/>
            <person name="Lan S."/>
            <person name="Tsai W.C."/>
            <person name="Van de Peer Y."/>
            <person name="Liu Z.J."/>
        </authorList>
    </citation>
    <scope>NUCLEOTIDE SEQUENCE [LARGE SCALE GENOMIC DNA]</scope>
    <source>
        <strain evidence="7">Lor287</strain>
    </source>
</reference>
<dbReference type="Proteomes" id="UP001418222">
    <property type="component" value="Unassembled WGS sequence"/>
</dbReference>